<sequence length="168" mass="19850">MSDNEESTKDGPTRKRGSLVWQYFEKLSSVRVKCRICQHEQRYMGNTANALRHLKVKHDIDFYDEGEHRNENGDKDNDESFAKSSRNRRILNHLDSENDVDPYGNEEPLVDFIDTDNHYNKDDEDELLNPYQNSKRQSNRKRSSLEDERIKAEIEYFRKGGIFSTKSI</sequence>
<evidence type="ECO:0000256" key="5">
    <source>
        <dbReference type="SAM" id="MobiDB-lite"/>
    </source>
</evidence>
<dbReference type="PROSITE" id="PS50808">
    <property type="entry name" value="ZF_BED"/>
    <property type="match status" value="1"/>
</dbReference>
<keyword evidence="2 4" id="KW-0863">Zinc-finger</keyword>
<evidence type="ECO:0000256" key="2">
    <source>
        <dbReference type="ARBA" id="ARBA00022771"/>
    </source>
</evidence>
<comment type="caution">
    <text evidence="7">The sequence shown here is derived from an EMBL/GenBank/DDBJ whole genome shotgun (WGS) entry which is preliminary data.</text>
</comment>
<dbReference type="InterPro" id="IPR003656">
    <property type="entry name" value="Znf_BED"/>
</dbReference>
<evidence type="ECO:0000256" key="1">
    <source>
        <dbReference type="ARBA" id="ARBA00022723"/>
    </source>
</evidence>
<organism evidence="7 8">
    <name type="scientific">Eumeta variegata</name>
    <name type="common">Bagworm moth</name>
    <name type="synonym">Eumeta japonica</name>
    <dbReference type="NCBI Taxonomy" id="151549"/>
    <lineage>
        <taxon>Eukaryota</taxon>
        <taxon>Metazoa</taxon>
        <taxon>Ecdysozoa</taxon>
        <taxon>Arthropoda</taxon>
        <taxon>Hexapoda</taxon>
        <taxon>Insecta</taxon>
        <taxon>Pterygota</taxon>
        <taxon>Neoptera</taxon>
        <taxon>Endopterygota</taxon>
        <taxon>Lepidoptera</taxon>
        <taxon>Glossata</taxon>
        <taxon>Ditrysia</taxon>
        <taxon>Tineoidea</taxon>
        <taxon>Psychidae</taxon>
        <taxon>Oiketicinae</taxon>
        <taxon>Eumeta</taxon>
    </lineage>
</organism>
<feature type="domain" description="BED-type" evidence="6">
    <location>
        <begin position="15"/>
        <end position="65"/>
    </location>
</feature>
<dbReference type="GO" id="GO:0003677">
    <property type="term" value="F:DNA binding"/>
    <property type="evidence" value="ECO:0007669"/>
    <property type="project" value="InterPro"/>
</dbReference>
<dbReference type="AlphaFoldDB" id="A0A4C1ZIG3"/>
<evidence type="ECO:0000256" key="3">
    <source>
        <dbReference type="ARBA" id="ARBA00022833"/>
    </source>
</evidence>
<dbReference type="InterPro" id="IPR036236">
    <property type="entry name" value="Znf_C2H2_sf"/>
</dbReference>
<dbReference type="EMBL" id="BGZK01001945">
    <property type="protein sequence ID" value="GBP88621.1"/>
    <property type="molecule type" value="Genomic_DNA"/>
</dbReference>
<keyword evidence="1" id="KW-0479">Metal-binding</keyword>
<keyword evidence="3" id="KW-0862">Zinc</keyword>
<feature type="compositionally biased region" description="Basic and acidic residues" evidence="5">
    <location>
        <begin position="65"/>
        <end position="81"/>
    </location>
</feature>
<proteinExistence type="predicted"/>
<dbReference type="GO" id="GO:0008270">
    <property type="term" value="F:zinc ion binding"/>
    <property type="evidence" value="ECO:0007669"/>
    <property type="project" value="UniProtKB-KW"/>
</dbReference>
<accession>A0A4C1ZIG3</accession>
<gene>
    <name evidence="7" type="ORF">EVAR_100548_1</name>
</gene>
<dbReference type="SUPFAM" id="SSF57667">
    <property type="entry name" value="beta-beta-alpha zinc fingers"/>
    <property type="match status" value="1"/>
</dbReference>
<dbReference type="Pfam" id="PF02892">
    <property type="entry name" value="zf-BED"/>
    <property type="match status" value="1"/>
</dbReference>
<evidence type="ECO:0000256" key="4">
    <source>
        <dbReference type="PROSITE-ProRule" id="PRU00027"/>
    </source>
</evidence>
<feature type="region of interest" description="Disordered" evidence="5">
    <location>
        <begin position="65"/>
        <end position="84"/>
    </location>
</feature>
<evidence type="ECO:0000313" key="8">
    <source>
        <dbReference type="Proteomes" id="UP000299102"/>
    </source>
</evidence>
<reference evidence="7 8" key="1">
    <citation type="journal article" date="2019" name="Commun. Biol.">
        <title>The bagworm genome reveals a unique fibroin gene that provides high tensile strength.</title>
        <authorList>
            <person name="Kono N."/>
            <person name="Nakamura H."/>
            <person name="Ohtoshi R."/>
            <person name="Tomita M."/>
            <person name="Numata K."/>
            <person name="Arakawa K."/>
        </authorList>
    </citation>
    <scope>NUCLEOTIDE SEQUENCE [LARGE SCALE GENOMIC DNA]</scope>
</reference>
<evidence type="ECO:0000259" key="6">
    <source>
        <dbReference type="PROSITE" id="PS50808"/>
    </source>
</evidence>
<dbReference type="Proteomes" id="UP000299102">
    <property type="component" value="Unassembled WGS sequence"/>
</dbReference>
<name>A0A4C1ZIG3_EUMVA</name>
<protein>
    <recommendedName>
        <fullName evidence="6">BED-type domain-containing protein</fullName>
    </recommendedName>
</protein>
<evidence type="ECO:0000313" key="7">
    <source>
        <dbReference type="EMBL" id="GBP88621.1"/>
    </source>
</evidence>
<feature type="region of interest" description="Disordered" evidence="5">
    <location>
        <begin position="121"/>
        <end position="146"/>
    </location>
</feature>
<dbReference type="OrthoDB" id="6346437at2759"/>
<keyword evidence="8" id="KW-1185">Reference proteome</keyword>